<evidence type="ECO:0000256" key="3">
    <source>
        <dbReference type="ARBA" id="ARBA00010871"/>
    </source>
</evidence>
<comment type="cofactor">
    <cofactor evidence="1">
        <name>Mn(2+)</name>
        <dbReference type="ChEBI" id="CHEBI:29035"/>
    </cofactor>
</comment>
<evidence type="ECO:0000256" key="9">
    <source>
        <dbReference type="ARBA" id="ARBA00022960"/>
    </source>
</evidence>
<evidence type="ECO:0000313" key="14">
    <source>
        <dbReference type="EMBL" id="CAB4531147.1"/>
    </source>
</evidence>
<dbReference type="GO" id="GO:0046872">
    <property type="term" value="F:metal ion binding"/>
    <property type="evidence" value="ECO:0007669"/>
    <property type="project" value="UniProtKB-KW"/>
</dbReference>
<dbReference type="FunFam" id="3.30.470.20:FF:000008">
    <property type="entry name" value="D-alanine--D-alanine ligase"/>
    <property type="match status" value="1"/>
</dbReference>
<evidence type="ECO:0000256" key="1">
    <source>
        <dbReference type="ARBA" id="ARBA00001936"/>
    </source>
</evidence>
<dbReference type="PROSITE" id="PS00843">
    <property type="entry name" value="DALA_DALA_LIGASE_1"/>
    <property type="match status" value="1"/>
</dbReference>
<reference evidence="14" key="1">
    <citation type="submission" date="2020-05" db="EMBL/GenBank/DDBJ databases">
        <authorList>
            <person name="Chiriac C."/>
            <person name="Salcher M."/>
            <person name="Ghai R."/>
            <person name="Kavagutti S V."/>
        </authorList>
    </citation>
    <scope>NUCLEOTIDE SEQUENCE</scope>
</reference>
<dbReference type="InterPro" id="IPR005905">
    <property type="entry name" value="D_ala_D_ala"/>
</dbReference>
<organism evidence="14">
    <name type="scientific">freshwater metagenome</name>
    <dbReference type="NCBI Taxonomy" id="449393"/>
    <lineage>
        <taxon>unclassified sequences</taxon>
        <taxon>metagenomes</taxon>
        <taxon>ecological metagenomes</taxon>
    </lineage>
</organism>
<evidence type="ECO:0000256" key="7">
    <source>
        <dbReference type="ARBA" id="ARBA00022840"/>
    </source>
</evidence>
<proteinExistence type="inferred from homology"/>
<dbReference type="PIRSF" id="PIRSF039102">
    <property type="entry name" value="Ddl/VanB"/>
    <property type="match status" value="1"/>
</dbReference>
<evidence type="ECO:0000313" key="17">
    <source>
        <dbReference type="EMBL" id="CAB4713205.1"/>
    </source>
</evidence>
<keyword evidence="9" id="KW-0133">Cell shape</keyword>
<dbReference type="GO" id="GO:0009252">
    <property type="term" value="P:peptidoglycan biosynthetic process"/>
    <property type="evidence" value="ECO:0007669"/>
    <property type="project" value="UniProtKB-KW"/>
</dbReference>
<evidence type="ECO:0000256" key="11">
    <source>
        <dbReference type="ARBA" id="ARBA00023211"/>
    </source>
</evidence>
<keyword evidence="8" id="KW-0460">Magnesium</keyword>
<dbReference type="GO" id="GO:0005524">
    <property type="term" value="F:ATP binding"/>
    <property type="evidence" value="ECO:0007669"/>
    <property type="project" value="UniProtKB-KW"/>
</dbReference>
<keyword evidence="7" id="KW-0067">ATP-binding</keyword>
<feature type="domain" description="ATP-grasp" evidence="13">
    <location>
        <begin position="137"/>
        <end position="344"/>
    </location>
</feature>
<dbReference type="PROSITE" id="PS00844">
    <property type="entry name" value="DALA_DALA_LIGASE_2"/>
    <property type="match status" value="1"/>
</dbReference>
<dbReference type="NCBIfam" id="NF002378">
    <property type="entry name" value="PRK01372.1"/>
    <property type="match status" value="1"/>
</dbReference>
<evidence type="ECO:0000256" key="2">
    <source>
        <dbReference type="ARBA" id="ARBA00001946"/>
    </source>
</evidence>
<dbReference type="InterPro" id="IPR011095">
    <property type="entry name" value="Dala_Dala_lig_C"/>
</dbReference>
<comment type="cofactor">
    <cofactor evidence="2">
        <name>Mg(2+)</name>
        <dbReference type="ChEBI" id="CHEBI:18420"/>
    </cofactor>
</comment>
<accession>A0A6J6AXM6</accession>
<sequence>MTKIRVGIVAGGQSSEHEISCISAAGILGAIDRNKFEPVLIGITKSGKWVLPLPSTPLTIIDGQLPSISEDAPMICADLNEFSTHASPLNLDLLFPVLHGPYGEDGTFQGMCEMAGFRYVGSGVLASATAMDKSFAKAIFSAHGLKVAEGLTVNSRDWPHKANDINGRAQSLGLPLFVKPARGGSSRGTTKVKEISALNSAIEEALQFDSKVMIEKGIIGREIECGVLQVSGVTQVCDPGEVKISPEHEFYDFTAKYLDGATEFVTGIDLPDAIKKNITTSAKLAFEALGCEGLARVDFFLDNNGEVIINEINTMPGFTATSVFPKLWKEAGIGYTELITILIESAMSRSMSVTR</sequence>
<dbReference type="NCBIfam" id="NF002528">
    <property type="entry name" value="PRK01966.1-4"/>
    <property type="match status" value="1"/>
</dbReference>
<evidence type="ECO:0000256" key="12">
    <source>
        <dbReference type="ARBA" id="ARBA00023316"/>
    </source>
</evidence>
<dbReference type="Gene3D" id="3.30.1490.20">
    <property type="entry name" value="ATP-grasp fold, A domain"/>
    <property type="match status" value="1"/>
</dbReference>
<evidence type="ECO:0000259" key="13">
    <source>
        <dbReference type="PROSITE" id="PS50975"/>
    </source>
</evidence>
<evidence type="ECO:0000313" key="15">
    <source>
        <dbReference type="EMBL" id="CAB4589631.1"/>
    </source>
</evidence>
<dbReference type="Pfam" id="PF07478">
    <property type="entry name" value="Dala_Dala_lig_C"/>
    <property type="match status" value="1"/>
</dbReference>
<evidence type="ECO:0000256" key="6">
    <source>
        <dbReference type="ARBA" id="ARBA00022741"/>
    </source>
</evidence>
<comment type="similarity">
    <text evidence="3">Belongs to the D-alanine--D-alanine ligase family.</text>
</comment>
<dbReference type="EMBL" id="CAFBPI010000021">
    <property type="protein sequence ID" value="CAB5011623.1"/>
    <property type="molecule type" value="Genomic_DNA"/>
</dbReference>
<evidence type="ECO:0000313" key="19">
    <source>
        <dbReference type="EMBL" id="CAB5011623.1"/>
    </source>
</evidence>
<dbReference type="SUPFAM" id="SSF52440">
    <property type="entry name" value="PreATP-grasp domain"/>
    <property type="match status" value="1"/>
</dbReference>
<dbReference type="HAMAP" id="MF_00047">
    <property type="entry name" value="Dala_Dala_lig"/>
    <property type="match status" value="1"/>
</dbReference>
<protein>
    <submittedName>
        <fullName evidence="14">Unannotated protein</fullName>
    </submittedName>
</protein>
<dbReference type="EMBL" id="CAEZUD010000025">
    <property type="protein sequence ID" value="CAB4589631.1"/>
    <property type="molecule type" value="Genomic_DNA"/>
</dbReference>
<dbReference type="SUPFAM" id="SSF56059">
    <property type="entry name" value="Glutathione synthetase ATP-binding domain-like"/>
    <property type="match status" value="1"/>
</dbReference>
<dbReference type="InterPro" id="IPR011127">
    <property type="entry name" value="Dala_Dala_lig_N"/>
</dbReference>
<dbReference type="EMBL" id="CAEZSC010000011">
    <property type="protein sequence ID" value="CAB4531147.1"/>
    <property type="molecule type" value="Genomic_DNA"/>
</dbReference>
<dbReference type="Gene3D" id="3.40.50.20">
    <property type="match status" value="1"/>
</dbReference>
<keyword evidence="5" id="KW-0479">Metal-binding</keyword>
<keyword evidence="10" id="KW-0573">Peptidoglycan synthesis</keyword>
<dbReference type="PROSITE" id="PS50975">
    <property type="entry name" value="ATP_GRASP"/>
    <property type="match status" value="1"/>
</dbReference>
<dbReference type="Pfam" id="PF01820">
    <property type="entry name" value="Dala_Dala_lig_N"/>
    <property type="match status" value="1"/>
</dbReference>
<evidence type="ECO:0000313" key="18">
    <source>
        <dbReference type="EMBL" id="CAB4896196.1"/>
    </source>
</evidence>
<evidence type="ECO:0000256" key="10">
    <source>
        <dbReference type="ARBA" id="ARBA00022984"/>
    </source>
</evidence>
<evidence type="ECO:0000256" key="4">
    <source>
        <dbReference type="ARBA" id="ARBA00022598"/>
    </source>
</evidence>
<dbReference type="EMBL" id="CAEZYL010000001">
    <property type="protein sequence ID" value="CAB4713205.1"/>
    <property type="molecule type" value="Genomic_DNA"/>
</dbReference>
<dbReference type="AlphaFoldDB" id="A0A6J6AXM6"/>
<keyword evidence="6" id="KW-0547">Nucleotide-binding</keyword>
<dbReference type="PANTHER" id="PTHR23132:SF25">
    <property type="entry name" value="D-ALANINE--D-ALANINE LIGASE A"/>
    <property type="match status" value="1"/>
</dbReference>
<gene>
    <name evidence="14" type="ORF">UFOPK1380_00324</name>
    <name evidence="15" type="ORF">UFOPK1778_00615</name>
    <name evidence="16" type="ORF">UFOPK1863_00157</name>
    <name evidence="17" type="ORF">UFOPK2689_00063</name>
    <name evidence="18" type="ORF">UFOPK3555_00662</name>
    <name evidence="19" type="ORF">UFOPK4095_00500</name>
</gene>
<dbReference type="GO" id="GO:0008360">
    <property type="term" value="P:regulation of cell shape"/>
    <property type="evidence" value="ECO:0007669"/>
    <property type="project" value="UniProtKB-KW"/>
</dbReference>
<evidence type="ECO:0000256" key="5">
    <source>
        <dbReference type="ARBA" id="ARBA00022723"/>
    </source>
</evidence>
<evidence type="ECO:0000256" key="8">
    <source>
        <dbReference type="ARBA" id="ARBA00022842"/>
    </source>
</evidence>
<dbReference type="GO" id="GO:0008716">
    <property type="term" value="F:D-alanine-D-alanine ligase activity"/>
    <property type="evidence" value="ECO:0007669"/>
    <property type="project" value="InterPro"/>
</dbReference>
<dbReference type="InterPro" id="IPR013815">
    <property type="entry name" value="ATP_grasp_subdomain_1"/>
</dbReference>
<dbReference type="EMBL" id="CAEZUY010000006">
    <property type="protein sequence ID" value="CAB4607202.1"/>
    <property type="molecule type" value="Genomic_DNA"/>
</dbReference>
<dbReference type="EMBL" id="CAFBME010000059">
    <property type="protein sequence ID" value="CAB4896196.1"/>
    <property type="molecule type" value="Genomic_DNA"/>
</dbReference>
<dbReference type="PANTHER" id="PTHR23132">
    <property type="entry name" value="D-ALANINE--D-ALANINE LIGASE"/>
    <property type="match status" value="1"/>
</dbReference>
<keyword evidence="11" id="KW-0464">Manganese</keyword>
<dbReference type="NCBIfam" id="TIGR01205">
    <property type="entry name" value="D_ala_D_alaTIGR"/>
    <property type="match status" value="1"/>
</dbReference>
<dbReference type="InterPro" id="IPR000291">
    <property type="entry name" value="D-Ala_lig_Van_CS"/>
</dbReference>
<dbReference type="InterPro" id="IPR011761">
    <property type="entry name" value="ATP-grasp"/>
</dbReference>
<dbReference type="InterPro" id="IPR016185">
    <property type="entry name" value="PreATP-grasp_dom_sf"/>
</dbReference>
<dbReference type="GO" id="GO:0071555">
    <property type="term" value="P:cell wall organization"/>
    <property type="evidence" value="ECO:0007669"/>
    <property type="project" value="UniProtKB-KW"/>
</dbReference>
<name>A0A6J6AXM6_9ZZZZ</name>
<evidence type="ECO:0000313" key="16">
    <source>
        <dbReference type="EMBL" id="CAB4607202.1"/>
    </source>
</evidence>
<keyword evidence="12" id="KW-0961">Cell wall biogenesis/degradation</keyword>
<dbReference type="GO" id="GO:0005829">
    <property type="term" value="C:cytosol"/>
    <property type="evidence" value="ECO:0007669"/>
    <property type="project" value="TreeGrafter"/>
</dbReference>
<dbReference type="Gene3D" id="3.30.470.20">
    <property type="entry name" value="ATP-grasp fold, B domain"/>
    <property type="match status" value="1"/>
</dbReference>
<keyword evidence="4" id="KW-0436">Ligase</keyword>